<evidence type="ECO:0000313" key="6">
    <source>
        <dbReference type="Proteomes" id="UP001164726"/>
    </source>
</evidence>
<evidence type="ECO:0000256" key="3">
    <source>
        <dbReference type="ARBA" id="ARBA00023284"/>
    </source>
</evidence>
<dbReference type="EMBL" id="CP106877">
    <property type="protein sequence ID" value="WAA12968.1"/>
    <property type="molecule type" value="Genomic_DNA"/>
</dbReference>
<gene>
    <name evidence="5" type="ORF">OE105_02245</name>
</gene>
<dbReference type="InterPro" id="IPR013766">
    <property type="entry name" value="Thioredoxin_domain"/>
</dbReference>
<dbReference type="PANTHER" id="PTHR45663:SF11">
    <property type="entry name" value="GEO12009P1"/>
    <property type="match status" value="1"/>
</dbReference>
<sequence length="157" mass="18269">MKKLWIFLSIVILGFAILAILNHYGTKEALKDNPYQKDDLNPATIEQLDDPNYQNIILPDQLKSQLEEGETETVYFYSPTCSWCKKMTPIVVSVAKELSIDVKLYNVLEFEEGRDDYNIEGTPTIIHFKQGKEVARKVGYDEKENLRVWFEQFVTQK</sequence>
<evidence type="ECO:0000259" key="4">
    <source>
        <dbReference type="PROSITE" id="PS51352"/>
    </source>
</evidence>
<keyword evidence="6" id="KW-1185">Reference proteome</keyword>
<evidence type="ECO:0000256" key="1">
    <source>
        <dbReference type="ARBA" id="ARBA00008987"/>
    </source>
</evidence>
<dbReference type="Gene3D" id="3.40.30.10">
    <property type="entry name" value="Glutaredoxin"/>
    <property type="match status" value="1"/>
</dbReference>
<name>A0A9E8M015_9BACI</name>
<keyword evidence="2" id="KW-1015">Disulfide bond</keyword>
<dbReference type="Pfam" id="PF00085">
    <property type="entry name" value="Thioredoxin"/>
    <property type="match status" value="1"/>
</dbReference>
<reference evidence="5" key="1">
    <citation type="submission" date="2022-09" db="EMBL/GenBank/DDBJ databases">
        <title>Complete Genomes of Fervidibacillus albus and Fervidibacillus halotolerans isolated from tidal flat sediments.</title>
        <authorList>
            <person name="Kwon K.K."/>
            <person name="Yang S.-H."/>
            <person name="Park M.J."/>
            <person name="Oh H.-M."/>
        </authorList>
    </citation>
    <scope>NUCLEOTIDE SEQUENCE</scope>
    <source>
        <strain evidence="5">MEBiC13594</strain>
    </source>
</reference>
<dbReference type="GO" id="GO:0015035">
    <property type="term" value="F:protein-disulfide reductase activity"/>
    <property type="evidence" value="ECO:0007669"/>
    <property type="project" value="TreeGrafter"/>
</dbReference>
<protein>
    <submittedName>
        <fullName evidence="5">Thioredoxin family protein</fullName>
    </submittedName>
</protein>
<dbReference type="PANTHER" id="PTHR45663">
    <property type="entry name" value="GEO12009P1"/>
    <property type="match status" value="1"/>
</dbReference>
<proteinExistence type="inferred from homology"/>
<dbReference type="RefSeq" id="WP_275421101.1">
    <property type="nucleotide sequence ID" value="NZ_CP106877.1"/>
</dbReference>
<evidence type="ECO:0000313" key="5">
    <source>
        <dbReference type="EMBL" id="WAA12968.1"/>
    </source>
</evidence>
<feature type="domain" description="Thioredoxin" evidence="4">
    <location>
        <begin position="34"/>
        <end position="155"/>
    </location>
</feature>
<dbReference type="InterPro" id="IPR036249">
    <property type="entry name" value="Thioredoxin-like_sf"/>
</dbReference>
<dbReference type="GO" id="GO:0045454">
    <property type="term" value="P:cell redox homeostasis"/>
    <property type="evidence" value="ECO:0007669"/>
    <property type="project" value="TreeGrafter"/>
</dbReference>
<dbReference type="KEGG" id="fhl:OE105_02245"/>
<dbReference type="SUPFAM" id="SSF52833">
    <property type="entry name" value="Thioredoxin-like"/>
    <property type="match status" value="1"/>
</dbReference>
<dbReference type="PROSITE" id="PS51352">
    <property type="entry name" value="THIOREDOXIN_2"/>
    <property type="match status" value="1"/>
</dbReference>
<dbReference type="CDD" id="cd02947">
    <property type="entry name" value="TRX_family"/>
    <property type="match status" value="1"/>
</dbReference>
<dbReference type="GO" id="GO:0005829">
    <property type="term" value="C:cytosol"/>
    <property type="evidence" value="ECO:0007669"/>
    <property type="project" value="TreeGrafter"/>
</dbReference>
<organism evidence="5 6">
    <name type="scientific">Fervidibacillus halotolerans</name>
    <dbReference type="NCBI Taxonomy" id="2980027"/>
    <lineage>
        <taxon>Bacteria</taxon>
        <taxon>Bacillati</taxon>
        <taxon>Bacillota</taxon>
        <taxon>Bacilli</taxon>
        <taxon>Bacillales</taxon>
        <taxon>Bacillaceae</taxon>
        <taxon>Fervidibacillus</taxon>
    </lineage>
</organism>
<accession>A0A9E8M015</accession>
<dbReference type="AlphaFoldDB" id="A0A9E8M015"/>
<keyword evidence="3" id="KW-0676">Redox-active center</keyword>
<comment type="similarity">
    <text evidence="1">Belongs to the thioredoxin family.</text>
</comment>
<dbReference type="Proteomes" id="UP001164726">
    <property type="component" value="Chromosome"/>
</dbReference>
<evidence type="ECO:0000256" key="2">
    <source>
        <dbReference type="ARBA" id="ARBA00023157"/>
    </source>
</evidence>